<dbReference type="STRING" id="1330018.A0A167R868"/>
<dbReference type="Pfam" id="PF18721">
    <property type="entry name" value="CxC6"/>
    <property type="match status" value="1"/>
</dbReference>
<accession>A0A167R868</accession>
<feature type="domain" description="CxC5 like cysteine cluster associated with KDZ" evidence="1">
    <location>
        <begin position="117"/>
        <end position="234"/>
    </location>
</feature>
<evidence type="ECO:0008006" key="5">
    <source>
        <dbReference type="Google" id="ProtNLM"/>
    </source>
</evidence>
<sequence length="620" mass="69760">MLVFELLQRLSANLPLLGNVPVHTLWGFSALVSHFQPILAWTGGLELDRAALFLPHAVVDLLAHALALHEGAIHALWNVLAPVIWQQQRFGHEPTLPLVNPLPQIAQHGPLHALGVEEFFPPIRTCTQPSCASGMRLVDARRHHAYYFTLDKGVLSVYVSSLRCKTCGSTYYLNYCRQFDPDGAERRHYYPGRPHILHVETHILINSAVATLFKTQALHAHASAQATARIYTAALSGSSPTSSELPNHPLLRGEYVWDTFYLDALLQHHCEQGTILILPEHLPREGRGQRDRLREALHQRNIFMAGTGQEYYPHACDGCVRVREENVMIHAAITDGVTIGHPCCGVHNCQEALPSVHARFCNTHNILNGICAIRECHRPVHSTHLTCDLPEHLQVQQQYEVKGQSMFNLARRLANMTCDGKGASGNRTMKAKFSRSWTHNEQLIVRPCGIIVARATFYGAEAISSVADMLRAVFPTQNSVPDILFYDNNCHLCRHLLASGSAHFSSMGQPVDVFHFKAKHSELDAYCGQHCNPLLFPDIYDADTKKWFFNSSAAEQANVWINGYHSIVRDLEVTTFNFFLDEMIKERNRFLVQTLEQQGKHPHFLPTEWLLSDTPSLFSV</sequence>
<protein>
    <recommendedName>
        <fullName evidence="5">CxC5 like cysteine cluster associated with KDZ domain-containing protein</fullName>
    </recommendedName>
</protein>
<evidence type="ECO:0000313" key="3">
    <source>
        <dbReference type="EMBL" id="KZP00659.1"/>
    </source>
</evidence>
<name>A0A167R868_CALVF</name>
<evidence type="ECO:0000259" key="1">
    <source>
        <dbReference type="Pfam" id="PF18718"/>
    </source>
</evidence>
<gene>
    <name evidence="3" type="ORF">CALVIDRAFT_475996</name>
</gene>
<dbReference type="Pfam" id="PF18718">
    <property type="entry name" value="CxC5"/>
    <property type="match status" value="1"/>
</dbReference>
<feature type="domain" description="CxC6 like cysteine cluster associated with KDZ" evidence="2">
    <location>
        <begin position="333"/>
        <end position="397"/>
    </location>
</feature>
<dbReference type="AlphaFoldDB" id="A0A167R868"/>
<dbReference type="Proteomes" id="UP000076738">
    <property type="component" value="Unassembled WGS sequence"/>
</dbReference>
<dbReference type="InterPro" id="IPR040898">
    <property type="entry name" value="CxC6"/>
</dbReference>
<evidence type="ECO:0000259" key="2">
    <source>
        <dbReference type="Pfam" id="PF18721"/>
    </source>
</evidence>
<dbReference type="OrthoDB" id="3055037at2759"/>
<organism evidence="3 4">
    <name type="scientific">Calocera viscosa (strain TUFC12733)</name>
    <dbReference type="NCBI Taxonomy" id="1330018"/>
    <lineage>
        <taxon>Eukaryota</taxon>
        <taxon>Fungi</taxon>
        <taxon>Dikarya</taxon>
        <taxon>Basidiomycota</taxon>
        <taxon>Agaricomycotina</taxon>
        <taxon>Dacrymycetes</taxon>
        <taxon>Dacrymycetales</taxon>
        <taxon>Dacrymycetaceae</taxon>
        <taxon>Calocera</taxon>
    </lineage>
</organism>
<keyword evidence="4" id="KW-1185">Reference proteome</keyword>
<dbReference type="EMBL" id="KV417269">
    <property type="protein sequence ID" value="KZP00659.1"/>
    <property type="molecule type" value="Genomic_DNA"/>
</dbReference>
<dbReference type="InterPro" id="IPR041539">
    <property type="entry name" value="CxC5"/>
</dbReference>
<reference evidence="3 4" key="1">
    <citation type="journal article" date="2016" name="Mol. Biol. Evol.">
        <title>Comparative Genomics of Early-Diverging Mushroom-Forming Fungi Provides Insights into the Origins of Lignocellulose Decay Capabilities.</title>
        <authorList>
            <person name="Nagy L.G."/>
            <person name="Riley R."/>
            <person name="Tritt A."/>
            <person name="Adam C."/>
            <person name="Daum C."/>
            <person name="Floudas D."/>
            <person name="Sun H."/>
            <person name="Yadav J.S."/>
            <person name="Pangilinan J."/>
            <person name="Larsson K.H."/>
            <person name="Matsuura K."/>
            <person name="Barry K."/>
            <person name="Labutti K."/>
            <person name="Kuo R."/>
            <person name="Ohm R.A."/>
            <person name="Bhattacharya S.S."/>
            <person name="Shirouzu T."/>
            <person name="Yoshinaga Y."/>
            <person name="Martin F.M."/>
            <person name="Grigoriev I.V."/>
            <person name="Hibbett D.S."/>
        </authorList>
    </citation>
    <scope>NUCLEOTIDE SEQUENCE [LARGE SCALE GENOMIC DNA]</scope>
    <source>
        <strain evidence="3 4">TUFC12733</strain>
    </source>
</reference>
<proteinExistence type="predicted"/>
<evidence type="ECO:0000313" key="4">
    <source>
        <dbReference type="Proteomes" id="UP000076738"/>
    </source>
</evidence>